<dbReference type="EMBL" id="QWVS01000013">
    <property type="protein sequence ID" value="RID86927.1"/>
    <property type="molecule type" value="Genomic_DNA"/>
</dbReference>
<reference evidence="1 2" key="1">
    <citation type="submission" date="2018-08" db="EMBL/GenBank/DDBJ databases">
        <title>Bacillus jemisoniae sp. nov., Bacillus chryseoplanitiae sp. nov., Bacillus resnikiae sp. nov., and Bacillus frankliniae sp. nov., isolated from Viking spacecraft and associated surfaces.</title>
        <authorList>
            <person name="Seuylemezian A."/>
            <person name="Vaishampayan P."/>
        </authorList>
    </citation>
    <scope>NUCLEOTIDE SEQUENCE [LARGE SCALE GENOMIC DNA]</scope>
    <source>
        <strain evidence="1 2">MA001</strain>
    </source>
</reference>
<dbReference type="AlphaFoldDB" id="A0A398BAS5"/>
<accession>A0A398BAS5</accession>
<dbReference type="Proteomes" id="UP000266016">
    <property type="component" value="Unassembled WGS sequence"/>
</dbReference>
<dbReference type="RefSeq" id="WP_119116322.1">
    <property type="nucleotide sequence ID" value="NZ_QWVS01000013.1"/>
</dbReference>
<keyword evidence="2" id="KW-1185">Reference proteome</keyword>
<evidence type="ECO:0000313" key="1">
    <source>
        <dbReference type="EMBL" id="RID86927.1"/>
    </source>
</evidence>
<proteinExistence type="predicted"/>
<comment type="caution">
    <text evidence="1">The sequence shown here is derived from an EMBL/GenBank/DDBJ whole genome shotgun (WGS) entry which is preliminary data.</text>
</comment>
<gene>
    <name evidence="1" type="ORF">D1953_06300</name>
</gene>
<sequence length="82" mass="9707">MSEKHQHVLYIVDFVTTGFNTTFVKIKGYDAILEREFEGEVKFLDDRPFGDIIHPERSLLSPECRQYVQERLLNKYHAGEFN</sequence>
<evidence type="ECO:0000313" key="2">
    <source>
        <dbReference type="Proteomes" id="UP000266016"/>
    </source>
</evidence>
<protein>
    <submittedName>
        <fullName evidence="1">Uncharacterized protein</fullName>
    </submittedName>
</protein>
<name>A0A398BAS5_9BACI</name>
<organism evidence="1 2">
    <name type="scientific">Peribacillus asahii</name>
    <dbReference type="NCBI Taxonomy" id="228899"/>
    <lineage>
        <taxon>Bacteria</taxon>
        <taxon>Bacillati</taxon>
        <taxon>Bacillota</taxon>
        <taxon>Bacilli</taxon>
        <taxon>Bacillales</taxon>
        <taxon>Bacillaceae</taxon>
        <taxon>Peribacillus</taxon>
    </lineage>
</organism>